<feature type="transmembrane region" description="Helical" evidence="9">
    <location>
        <begin position="472"/>
        <end position="493"/>
    </location>
</feature>
<feature type="domain" description="NWD NACHT-NTPase N-terminal" evidence="10">
    <location>
        <begin position="836"/>
        <end position="1047"/>
    </location>
</feature>
<dbReference type="InterPro" id="IPR027417">
    <property type="entry name" value="P-loop_NTPase"/>
</dbReference>
<dbReference type="InterPro" id="IPR056884">
    <property type="entry name" value="NPHP3-like_N"/>
</dbReference>
<dbReference type="GO" id="GO:0005886">
    <property type="term" value="C:plasma membrane"/>
    <property type="evidence" value="ECO:0007669"/>
    <property type="project" value="TreeGrafter"/>
</dbReference>
<feature type="compositionally biased region" description="Polar residues" evidence="8">
    <location>
        <begin position="198"/>
        <end position="207"/>
    </location>
</feature>
<feature type="compositionally biased region" description="Polar residues" evidence="8">
    <location>
        <begin position="221"/>
        <end position="238"/>
    </location>
</feature>
<dbReference type="PANTHER" id="PTHR31064">
    <property type="entry name" value="POTASSIUM TRANSPORT PROTEIN DDB_G0292412-RELATED"/>
    <property type="match status" value="1"/>
</dbReference>
<keyword evidence="6" id="KW-0406">Ion transport</keyword>
<evidence type="ECO:0000256" key="1">
    <source>
        <dbReference type="ARBA" id="ARBA00004141"/>
    </source>
</evidence>
<feature type="transmembrane region" description="Helical" evidence="9">
    <location>
        <begin position="142"/>
        <end position="161"/>
    </location>
</feature>
<proteinExistence type="predicted"/>
<feature type="transmembrane region" description="Helical" evidence="9">
    <location>
        <begin position="368"/>
        <end position="388"/>
    </location>
</feature>
<feature type="transmembrane region" description="Helical" evidence="9">
    <location>
        <begin position="337"/>
        <end position="356"/>
    </location>
</feature>
<comment type="subcellular location">
    <subcellularLocation>
        <location evidence="1">Membrane</location>
        <topology evidence="1">Multi-pass membrane protein</topology>
    </subcellularLocation>
</comment>
<evidence type="ECO:0000256" key="2">
    <source>
        <dbReference type="ARBA" id="ARBA00022448"/>
    </source>
</evidence>
<feature type="transmembrane region" description="Helical" evidence="9">
    <location>
        <begin position="297"/>
        <end position="317"/>
    </location>
</feature>
<dbReference type="Pfam" id="PF02386">
    <property type="entry name" value="TrkH"/>
    <property type="match status" value="1"/>
</dbReference>
<evidence type="ECO:0000313" key="13">
    <source>
        <dbReference type="Proteomes" id="UP000011096"/>
    </source>
</evidence>
<keyword evidence="3 9" id="KW-0812">Transmembrane</keyword>
<keyword evidence="4" id="KW-0677">Repeat</keyword>
<evidence type="ECO:0000256" key="3">
    <source>
        <dbReference type="ARBA" id="ARBA00022692"/>
    </source>
</evidence>
<reference evidence="12 13" key="1">
    <citation type="submission" date="2012-08" db="EMBL/GenBank/DDBJ databases">
        <authorList>
            <person name="Gan P.H.P."/>
            <person name="Ikeda K."/>
            <person name="Irieda H."/>
            <person name="Narusaka M."/>
            <person name="O'Connell R.J."/>
            <person name="Narusaka Y."/>
            <person name="Takano Y."/>
            <person name="Kubo Y."/>
            <person name="Shirasu K."/>
        </authorList>
    </citation>
    <scope>NUCLEOTIDE SEQUENCE [LARGE SCALE GENOMIC DNA]</scope>
    <source>
        <strain evidence="12 13">Nara gc5</strain>
    </source>
</reference>
<feature type="transmembrane region" description="Helical" evidence="9">
    <location>
        <begin position="98"/>
        <end position="118"/>
    </location>
</feature>
<dbReference type="EMBL" id="ANPB02000008">
    <property type="protein sequence ID" value="KAF4478138.1"/>
    <property type="molecule type" value="Genomic_DNA"/>
</dbReference>
<evidence type="ECO:0000313" key="12">
    <source>
        <dbReference type="EMBL" id="KAF4478138.1"/>
    </source>
</evidence>
<dbReference type="Pfam" id="PF24883">
    <property type="entry name" value="NPHP3_N"/>
    <property type="match status" value="1"/>
</dbReference>
<reference evidence="12 13" key="2">
    <citation type="submission" date="2020-04" db="EMBL/GenBank/DDBJ databases">
        <title>Genome sequencing and assembly of multiple isolates from the Colletotrichum gloeosporioides species complex.</title>
        <authorList>
            <person name="Gan P."/>
            <person name="Shirasu K."/>
        </authorList>
    </citation>
    <scope>NUCLEOTIDE SEQUENCE [LARGE SCALE GENOMIC DNA]</scope>
    <source>
        <strain evidence="12 13">Nara gc5</strain>
    </source>
</reference>
<evidence type="ECO:0000256" key="6">
    <source>
        <dbReference type="ARBA" id="ARBA00023065"/>
    </source>
</evidence>
<dbReference type="RefSeq" id="XP_031878452.1">
    <property type="nucleotide sequence ID" value="XM_032024896.1"/>
</dbReference>
<dbReference type="InterPro" id="IPR051143">
    <property type="entry name" value="TrkH_K-transport"/>
</dbReference>
<dbReference type="GO" id="GO:0140107">
    <property type="term" value="F:high-affinity potassium ion transmembrane transporter activity"/>
    <property type="evidence" value="ECO:0007669"/>
    <property type="project" value="TreeGrafter"/>
</dbReference>
<organism evidence="12 13">
    <name type="scientific">Colletotrichum fructicola (strain Nara gc5)</name>
    <name type="common">Anthracnose fungus</name>
    <name type="synonym">Colletotrichum gloeosporioides (strain Nara gc5)</name>
    <dbReference type="NCBI Taxonomy" id="1213859"/>
    <lineage>
        <taxon>Eukaryota</taxon>
        <taxon>Fungi</taxon>
        <taxon>Dikarya</taxon>
        <taxon>Ascomycota</taxon>
        <taxon>Pezizomycotina</taxon>
        <taxon>Sordariomycetes</taxon>
        <taxon>Hypocreomycetidae</taxon>
        <taxon>Glomerellales</taxon>
        <taxon>Glomerellaceae</taxon>
        <taxon>Colletotrichum</taxon>
        <taxon>Colletotrichum gloeosporioides species complex</taxon>
    </lineage>
</organism>
<evidence type="ECO:0000256" key="4">
    <source>
        <dbReference type="ARBA" id="ARBA00022737"/>
    </source>
</evidence>
<feature type="transmembrane region" description="Helical" evidence="9">
    <location>
        <begin position="436"/>
        <end position="460"/>
    </location>
</feature>
<dbReference type="GO" id="GO:0030007">
    <property type="term" value="P:intracellular potassium ion homeostasis"/>
    <property type="evidence" value="ECO:0007669"/>
    <property type="project" value="TreeGrafter"/>
</dbReference>
<dbReference type="SUPFAM" id="SSF52540">
    <property type="entry name" value="P-loop containing nucleoside triphosphate hydrolases"/>
    <property type="match status" value="1"/>
</dbReference>
<evidence type="ECO:0000256" key="7">
    <source>
        <dbReference type="ARBA" id="ARBA00023136"/>
    </source>
</evidence>
<feature type="transmembrane region" description="Helical" evidence="9">
    <location>
        <begin position="41"/>
        <end position="59"/>
    </location>
</feature>
<evidence type="ECO:0000256" key="5">
    <source>
        <dbReference type="ARBA" id="ARBA00022989"/>
    </source>
</evidence>
<feature type="compositionally biased region" description="Basic residues" evidence="8">
    <location>
        <begin position="163"/>
        <end position="173"/>
    </location>
</feature>
<protein>
    <submittedName>
        <fullName evidence="12">Potassium transport protein 1</fullName>
    </submittedName>
</protein>
<feature type="transmembrane region" description="Helical" evidence="9">
    <location>
        <begin position="65"/>
        <end position="86"/>
    </location>
</feature>
<accession>A0A7J6IN17</accession>
<dbReference type="OrthoDB" id="9999863at2759"/>
<feature type="domain" description="Nephrocystin 3-like N-terminal" evidence="11">
    <location>
        <begin position="1112"/>
        <end position="1269"/>
    </location>
</feature>
<dbReference type="GO" id="GO:1990573">
    <property type="term" value="P:potassium ion import across plasma membrane"/>
    <property type="evidence" value="ECO:0007669"/>
    <property type="project" value="TreeGrafter"/>
</dbReference>
<evidence type="ECO:0000259" key="11">
    <source>
        <dbReference type="Pfam" id="PF24883"/>
    </source>
</evidence>
<evidence type="ECO:0000259" key="10">
    <source>
        <dbReference type="Pfam" id="PF17100"/>
    </source>
</evidence>
<keyword evidence="5 9" id="KW-1133">Transmembrane helix</keyword>
<dbReference type="InterPro" id="IPR031359">
    <property type="entry name" value="NACHT_N"/>
</dbReference>
<dbReference type="Proteomes" id="UP000011096">
    <property type="component" value="Unassembled WGS sequence"/>
</dbReference>
<dbReference type="PANTHER" id="PTHR31064:SF37">
    <property type="entry name" value="TRANSPORTER, PUTATIVE (EUROFUNG)-RELATED"/>
    <property type="match status" value="1"/>
</dbReference>
<keyword evidence="13" id="KW-1185">Reference proteome</keyword>
<sequence length="1853" mass="207877">MAWQSWEKFKADHPATADRMVESWAAVRPYLPPVNFITVHYAYFILVGLIFAGIFHGISNPANSVSFIDSLFLVISAFTTSGLNTVDISKLSTAQQAIIALMMILGSPVFVSIFTIWLRARVFEKRFEDIVEAERNRRIKKTGTIVGMAGAMIGLPVMSSFKGTKRKQKKGRHERQAEADAFQLTGYKSREKGHDRSQSQPANQESAPSGMLEPIEEGQRLNLSTSSTEPLSPKSNATPRRRPFSRDSGRVSISEGFDFKTFIHENKTSIGRNGQFFDLTEEQREYLGGVEYRALKILFTIVCVYFVLWQLLGAITLGAWSYTHSQSITAVNSQNSWWAGIFLAISSFNNAGMTLLDAGIAAFDNDAFVLTIVTILSLAGNAAFPAFLRATVYFCRFVLKMCVDEDEHVVWKEAFDFILKYPRRLYMMMFPAKANFVFVTMFSTIAVMDWVLLVVLSIGNSAIEAYPVGKRVGLALFQALAIPSSGFGVVGVSSLYFDVLVLWVIVMYISAYPEIIVMRNSNVYEERSLGIYTTEPEKPEDPDATANESTDELLPTFAEPAFGHALGPEQTAVSASGVSLSQVKSHFSTKPVKRIAAIGRRGTSFVGKQIQSRMNNFQGVGVTAKPRLKRSAAINFDNPNAGSASTPEGHVSLVSQHLRGQLSHDIWAIAFSLFLVTLIETSHSIADPRSYSVFNFLFEIVSGYTNIGLSIGLPGHSFSFAGGWYTGSKLVMILMMIRGRHRGLPVALDHSVKLPGWDNVKKQNEDAEIRRSINGLLRSVASSSSAWESEGRCRFKRKTSKVTRQEQIGNQHTTGDSIGENGVGCLHQHRNFGNSEALWQRAYDKLERDNPDLVKQFKTLFIHIAEPTNSNGNNEIEGNRETLSEEAVRCAIAKGLERIEEYDAVMEAAGEVVDIILGCKDLISVALTAVPQVAAVWTGMTLVLQGFSNAAAQSVVNREGILYVASLVHWYCQLFVVWANNGQDQSENLLVQLRGQFVELYSKTIEYQMRSVVLYYRNRFIRALRGAMRIDAWEATLERIRQDEKELYRRLQPYHEQRATFHLKDIRKGMNDMLNLMESSQTWKISKMIGSFNLEGLEYERFKNENPDEEQNTCDWFLEMNDVRSWDKGLLLLTAVPGQGKSVLARFLAKRWAKEGTVCHFFFKDDSRVRKKSSNAFCALLHQLLMQHPYVASIKEVHEKITREGVGLYTSTWELWEILRVVLRRIDDTVTIIFDALDECQDDQNGLLEFLRSFRETGIGTTKILATSRAIHQITEHINCNAENSPGNFILIDLSQHQTEFLPVINKEKVKIELKGDCSQHTFIWLRLIFSVLKSHRTQTLSDDQWLALIKSASDIDATYEKLLASVDAVVVDDVKLLFSLIMAAAEPLTVAEVNAALHICKGKDPGGVYMSNDKLMKKWINDNTAFLTTISAETDGRVQFIHQTAREFLRKLESPEKEVTGAHVDVSGSSSVSPSTFKRFTTEKQAHIAMLDACENSLLYQTRQWKDEKNRRSRNDQKDAGRLHIKDFALDTYHQRGFLDYALRFYAFHFDKLGIEDQCYPTNGGLCYPLGTQGPLTNTPMAAITSGNANRLLPAVRSQHFAWSQLGQMSLRQRGSIRVPEVYCVIRLGHTLFTITEYVNERLGIVIPAWPPSDLLPWVAPAIRLFLSFEIPNDMPLGPMRDKDEPFAGLIEHPLFFEGTSATTGRTFLSVEDLEIFINESLHSNPSQPLKLGPSHLIFTQLTAHTIRVANSDNSGDGDVTYVVDFQDACILPLCFLAYLRQETAPLSIMTAWQPLWGGDLLSSLGDSQLVVDSALTNTLERVAEKLEEMGSEKKMLHEQQLGQLRGNSSLT</sequence>
<dbReference type="Gene3D" id="3.40.50.300">
    <property type="entry name" value="P-loop containing nucleotide triphosphate hydrolases"/>
    <property type="match status" value="1"/>
</dbReference>
<dbReference type="GeneID" id="43609059"/>
<feature type="transmembrane region" description="Helical" evidence="9">
    <location>
        <begin position="499"/>
        <end position="517"/>
    </location>
</feature>
<gene>
    <name evidence="12" type="primary">trk1</name>
    <name evidence="12" type="ORF">CGGC5_v014091</name>
</gene>
<feature type="region of interest" description="Disordered" evidence="8">
    <location>
        <begin position="162"/>
        <end position="249"/>
    </location>
</feature>
<name>A0A7J6IN17_COLFN</name>
<comment type="caution">
    <text evidence="12">The sequence shown here is derived from an EMBL/GenBank/DDBJ whole genome shotgun (WGS) entry which is preliminary data.</text>
</comment>
<keyword evidence="7 9" id="KW-0472">Membrane</keyword>
<dbReference type="InterPro" id="IPR003445">
    <property type="entry name" value="Cat_transpt"/>
</dbReference>
<keyword evidence="2" id="KW-0813">Transport</keyword>
<feature type="compositionally biased region" description="Basic and acidic residues" evidence="8">
    <location>
        <begin position="188"/>
        <end position="197"/>
    </location>
</feature>
<dbReference type="InParanoid" id="A0A7J6IN17"/>
<dbReference type="Pfam" id="PF17100">
    <property type="entry name" value="NACHT_N"/>
    <property type="match status" value="1"/>
</dbReference>
<evidence type="ECO:0000256" key="9">
    <source>
        <dbReference type="SAM" id="Phobius"/>
    </source>
</evidence>
<evidence type="ECO:0000256" key="8">
    <source>
        <dbReference type="SAM" id="MobiDB-lite"/>
    </source>
</evidence>